<accession>A0ABU6NNC4</accession>
<dbReference type="RefSeq" id="WP_186370664.1">
    <property type="nucleotide sequence ID" value="NZ_CP042163.1"/>
</dbReference>
<protein>
    <submittedName>
        <fullName evidence="1">Uncharacterized protein</fullName>
    </submittedName>
</protein>
<evidence type="ECO:0000313" key="2">
    <source>
        <dbReference type="Proteomes" id="UP001341820"/>
    </source>
</evidence>
<reference evidence="1 2" key="1">
    <citation type="submission" date="2023-03" db="EMBL/GenBank/DDBJ databases">
        <title>Bacillus Genome Sequencing.</title>
        <authorList>
            <person name="Dunlap C."/>
        </authorList>
    </citation>
    <scope>NUCLEOTIDE SEQUENCE [LARGE SCALE GENOMIC DNA]</scope>
    <source>
        <strain evidence="1 2">B-4107</strain>
    </source>
</reference>
<keyword evidence="2" id="KW-1185">Reference proteome</keyword>
<organism evidence="1 2">
    <name type="scientific">Shouchella miscanthi</name>
    <dbReference type="NCBI Taxonomy" id="2598861"/>
    <lineage>
        <taxon>Bacteria</taxon>
        <taxon>Bacillati</taxon>
        <taxon>Bacillota</taxon>
        <taxon>Bacilli</taxon>
        <taxon>Bacillales</taxon>
        <taxon>Bacillaceae</taxon>
        <taxon>Shouchella</taxon>
    </lineage>
</organism>
<dbReference type="EMBL" id="JAROAS010000034">
    <property type="protein sequence ID" value="MED4129451.1"/>
    <property type="molecule type" value="Genomic_DNA"/>
</dbReference>
<sequence>MYYILGSADADHSTAALVTGNPIYVLFDKYGATPYILGGRLKKMGRLAG</sequence>
<evidence type="ECO:0000313" key="1">
    <source>
        <dbReference type="EMBL" id="MED4129451.1"/>
    </source>
</evidence>
<dbReference type="Proteomes" id="UP001341820">
    <property type="component" value="Unassembled WGS sequence"/>
</dbReference>
<proteinExistence type="predicted"/>
<gene>
    <name evidence="1" type="ORF">P5F74_15045</name>
</gene>
<name>A0ABU6NNC4_9BACI</name>
<comment type="caution">
    <text evidence="1">The sequence shown here is derived from an EMBL/GenBank/DDBJ whole genome shotgun (WGS) entry which is preliminary data.</text>
</comment>